<name>A0A2N3L6M5_9PROT</name>
<keyword evidence="8" id="KW-1185">Reference proteome</keyword>
<accession>A0A2N3L6M5</accession>
<comment type="caution">
    <text evidence="7">The sequence shown here is derived from an EMBL/GenBank/DDBJ whole genome shotgun (WGS) entry which is preliminary data.</text>
</comment>
<dbReference type="PROSITE" id="PS51257">
    <property type="entry name" value="PROKAR_LIPOPROTEIN"/>
    <property type="match status" value="1"/>
</dbReference>
<organism evidence="7 8">
    <name type="scientific">Thalassospira lohafexi</name>
    <dbReference type="NCBI Taxonomy" id="744227"/>
    <lineage>
        <taxon>Bacteria</taxon>
        <taxon>Pseudomonadati</taxon>
        <taxon>Pseudomonadota</taxon>
        <taxon>Alphaproteobacteria</taxon>
        <taxon>Rhodospirillales</taxon>
        <taxon>Thalassospiraceae</taxon>
        <taxon>Thalassospira</taxon>
    </lineage>
</organism>
<dbReference type="InterPro" id="IPR053196">
    <property type="entry name" value="Lipoprotein_YbaY-like"/>
</dbReference>
<dbReference type="Pfam" id="PF09619">
    <property type="entry name" value="YscW"/>
    <property type="match status" value="1"/>
</dbReference>
<evidence type="ECO:0000256" key="5">
    <source>
        <dbReference type="SAM" id="SignalP"/>
    </source>
</evidence>
<feature type="domain" description="C-type lysozyme inhibitor" evidence="6">
    <location>
        <begin position="307"/>
        <end position="371"/>
    </location>
</feature>
<evidence type="ECO:0000313" key="7">
    <source>
        <dbReference type="EMBL" id="PKR58479.1"/>
    </source>
</evidence>
<keyword evidence="1 5" id="KW-0732">Signal</keyword>
<dbReference type="PANTHER" id="PTHR38013">
    <property type="entry name" value="GLYCOPROTEIN/POLYSACCHARIDE METABOLISM"/>
    <property type="match status" value="1"/>
</dbReference>
<dbReference type="RefSeq" id="WP_101302426.1">
    <property type="nucleotide sequence ID" value="NZ_NXGX01000004.1"/>
</dbReference>
<proteinExistence type="predicted"/>
<dbReference type="Pfam" id="PF09864">
    <property type="entry name" value="MliC"/>
    <property type="match status" value="1"/>
</dbReference>
<dbReference type="Proteomes" id="UP000233332">
    <property type="component" value="Unassembled WGS sequence"/>
</dbReference>
<dbReference type="SUPFAM" id="SSF141488">
    <property type="entry name" value="YdhA-like"/>
    <property type="match status" value="1"/>
</dbReference>
<dbReference type="EMBL" id="NXGX01000004">
    <property type="protein sequence ID" value="PKR58479.1"/>
    <property type="molecule type" value="Genomic_DNA"/>
</dbReference>
<sequence length="521" mass="56811">MKRLSFTWGSLRTICAISMVMLIAGCAGMQSHTAKVTGTVTYRERIALSPESNTLVVRLLDVSRADAPATVIASVSNPVSNPPMGFILPYDPDKIDARFTYVVEASIINKNGDLVFRNDQAYRVITGNAPSDVEIMVKQIARPMSDGARKTNGSDVSRDVAAIESRLGDLRVIPGQYRDGDNTVSYQAYVTTDDVPVYVEEHRDLGKYGRSDVKFYYRNGTLLRFAEDAERTNFGGNTSDSALQYTLELDFAMGRFSDGSKTINGEASEPDEHEISGALSQSKVALSRIDAKLSESSAVPLAGPQIFVCEDKGRFSARFDDQANTVVIEFPGREPIALDQKRTASGYEYGNDQYDLRGKGQEATWQSPMGTTRCAVSANAMSLALAPGNFPLVKTVDLKKPGNNEWTRYFEDLWPAINACIVENPGDLVSVLKAWPTNHGMVGVRTVNGNGGRYDCLVPSDGFGTAHTELVEATTNILPGENQVLFTPANGAYPGGDCFSHERLEQDGVFIGWLSHNRCTS</sequence>
<evidence type="ECO:0000256" key="1">
    <source>
        <dbReference type="ARBA" id="ARBA00022729"/>
    </source>
</evidence>
<dbReference type="AlphaFoldDB" id="A0A2N3L6M5"/>
<dbReference type="PANTHER" id="PTHR38013:SF1">
    <property type="entry name" value="GLYCOPROTEIN_POLYSACCHARIDE METABOLISM"/>
    <property type="match status" value="1"/>
</dbReference>
<evidence type="ECO:0000256" key="3">
    <source>
        <dbReference type="ARBA" id="ARBA00023139"/>
    </source>
</evidence>
<evidence type="ECO:0000259" key="6">
    <source>
        <dbReference type="Pfam" id="PF09864"/>
    </source>
</evidence>
<feature type="chain" id="PRO_5014710345" description="C-type lysozyme inhibitor domain-containing protein" evidence="5">
    <location>
        <begin position="30"/>
        <end position="521"/>
    </location>
</feature>
<dbReference type="Gene3D" id="2.40.128.200">
    <property type="match status" value="1"/>
</dbReference>
<feature type="signal peptide" evidence="5">
    <location>
        <begin position="1"/>
        <end position="29"/>
    </location>
</feature>
<keyword evidence="2" id="KW-0472">Membrane</keyword>
<dbReference type="InterPro" id="IPR039366">
    <property type="entry name" value="Pilotin"/>
</dbReference>
<keyword evidence="3" id="KW-0564">Palmitate</keyword>
<keyword evidence="4" id="KW-0449">Lipoprotein</keyword>
<gene>
    <name evidence="7" type="ORF">COO92_12160</name>
</gene>
<dbReference type="InterPro" id="IPR018660">
    <property type="entry name" value="MliC"/>
</dbReference>
<evidence type="ECO:0000256" key="4">
    <source>
        <dbReference type="ARBA" id="ARBA00023288"/>
    </source>
</evidence>
<dbReference type="InterPro" id="IPR036328">
    <property type="entry name" value="MliC_sf"/>
</dbReference>
<protein>
    <recommendedName>
        <fullName evidence="6">C-type lysozyme inhibitor domain-containing protein</fullName>
    </recommendedName>
</protein>
<reference evidence="7 8" key="1">
    <citation type="submission" date="2017-09" db="EMBL/GenBank/DDBJ databases">
        <title>Biodiversity and function of Thalassospira species in the particle-attached aromatic-hydrocarbon-degrading consortia from the surface seawater of the China South Sea.</title>
        <authorList>
            <person name="Dong C."/>
            <person name="Lai Q."/>
            <person name="Shao Z."/>
        </authorList>
    </citation>
    <scope>NUCLEOTIDE SEQUENCE [LARGE SCALE GENOMIC DNA]</scope>
    <source>
        <strain evidence="7 8">139Z-12</strain>
    </source>
</reference>
<evidence type="ECO:0000313" key="8">
    <source>
        <dbReference type="Proteomes" id="UP000233332"/>
    </source>
</evidence>
<evidence type="ECO:0000256" key="2">
    <source>
        <dbReference type="ARBA" id="ARBA00023136"/>
    </source>
</evidence>